<proteinExistence type="predicted"/>
<organism evidence="1 2">
    <name type="scientific">Streptomyces graminearus</name>
    <dbReference type="NCBI Taxonomy" id="284030"/>
    <lineage>
        <taxon>Bacteria</taxon>
        <taxon>Bacillati</taxon>
        <taxon>Actinomycetota</taxon>
        <taxon>Actinomycetes</taxon>
        <taxon>Kitasatosporales</taxon>
        <taxon>Streptomycetaceae</taxon>
        <taxon>Streptomyces</taxon>
    </lineage>
</organism>
<name>A0ABP5ZZ39_9ACTN</name>
<dbReference type="EMBL" id="BAAATL010000036">
    <property type="protein sequence ID" value="GAA2505802.1"/>
    <property type="molecule type" value="Genomic_DNA"/>
</dbReference>
<keyword evidence="2" id="KW-1185">Reference proteome</keyword>
<reference evidence="2" key="1">
    <citation type="journal article" date="2019" name="Int. J. Syst. Evol. Microbiol.">
        <title>The Global Catalogue of Microorganisms (GCM) 10K type strain sequencing project: providing services to taxonomists for standard genome sequencing and annotation.</title>
        <authorList>
            <consortium name="The Broad Institute Genomics Platform"/>
            <consortium name="The Broad Institute Genome Sequencing Center for Infectious Disease"/>
            <person name="Wu L."/>
            <person name="Ma J."/>
        </authorList>
    </citation>
    <scope>NUCLEOTIDE SEQUENCE [LARGE SCALE GENOMIC DNA]</scope>
    <source>
        <strain evidence="2">JCM 6923</strain>
    </source>
</reference>
<comment type="caution">
    <text evidence="1">The sequence shown here is derived from an EMBL/GenBank/DDBJ whole genome shotgun (WGS) entry which is preliminary data.</text>
</comment>
<dbReference type="Proteomes" id="UP001501721">
    <property type="component" value="Unassembled WGS sequence"/>
</dbReference>
<protein>
    <submittedName>
        <fullName evidence="1">Uncharacterized protein</fullName>
    </submittedName>
</protein>
<evidence type="ECO:0000313" key="2">
    <source>
        <dbReference type="Proteomes" id="UP001501721"/>
    </source>
</evidence>
<accession>A0ABP5ZZ39</accession>
<evidence type="ECO:0000313" key="1">
    <source>
        <dbReference type="EMBL" id="GAA2505802.1"/>
    </source>
</evidence>
<gene>
    <name evidence="1" type="ORF">GCM10010422_65590</name>
</gene>
<sequence length="57" mass="6408">MSWDNLSLAILASFGCLTLLLAQIGEVLSKIPPIIRAWRQVRSELRNETDPDDQDTP</sequence>